<evidence type="ECO:0000313" key="2">
    <source>
        <dbReference type="EMBL" id="EJK69289.1"/>
    </source>
</evidence>
<comment type="caution">
    <text evidence="2">The sequence shown here is derived from an EMBL/GenBank/DDBJ whole genome shotgun (WGS) entry which is preliminary data.</text>
</comment>
<accession>K0SWE8</accession>
<gene>
    <name evidence="2" type="ORF">THAOC_09465</name>
</gene>
<reference evidence="2 3" key="1">
    <citation type="journal article" date="2012" name="Genome Biol.">
        <title>Genome and low-iron response of an oceanic diatom adapted to chronic iron limitation.</title>
        <authorList>
            <person name="Lommer M."/>
            <person name="Specht M."/>
            <person name="Roy A.S."/>
            <person name="Kraemer L."/>
            <person name="Andreson R."/>
            <person name="Gutowska M.A."/>
            <person name="Wolf J."/>
            <person name="Bergner S.V."/>
            <person name="Schilhabel M.B."/>
            <person name="Klostermeier U.C."/>
            <person name="Beiko R.G."/>
            <person name="Rosenstiel P."/>
            <person name="Hippler M."/>
            <person name="Laroche J."/>
        </authorList>
    </citation>
    <scope>NUCLEOTIDE SEQUENCE [LARGE SCALE GENOMIC DNA]</scope>
    <source>
        <strain evidence="2 3">CCMP1005</strain>
    </source>
</reference>
<dbReference type="AlphaFoldDB" id="K0SWE8"/>
<keyword evidence="3" id="KW-1185">Reference proteome</keyword>
<proteinExistence type="predicted"/>
<dbReference type="EMBL" id="AGNL01010274">
    <property type="protein sequence ID" value="EJK69289.1"/>
    <property type="molecule type" value="Genomic_DNA"/>
</dbReference>
<keyword evidence="1" id="KW-0472">Membrane</keyword>
<organism evidence="2 3">
    <name type="scientific">Thalassiosira oceanica</name>
    <name type="common">Marine diatom</name>
    <dbReference type="NCBI Taxonomy" id="159749"/>
    <lineage>
        <taxon>Eukaryota</taxon>
        <taxon>Sar</taxon>
        <taxon>Stramenopiles</taxon>
        <taxon>Ochrophyta</taxon>
        <taxon>Bacillariophyta</taxon>
        <taxon>Coscinodiscophyceae</taxon>
        <taxon>Thalassiosirophycidae</taxon>
        <taxon>Thalassiosirales</taxon>
        <taxon>Thalassiosiraceae</taxon>
        <taxon>Thalassiosira</taxon>
    </lineage>
</organism>
<keyword evidence="1" id="KW-1133">Transmembrane helix</keyword>
<evidence type="ECO:0000313" key="3">
    <source>
        <dbReference type="Proteomes" id="UP000266841"/>
    </source>
</evidence>
<evidence type="ECO:0000256" key="1">
    <source>
        <dbReference type="SAM" id="Phobius"/>
    </source>
</evidence>
<protein>
    <submittedName>
        <fullName evidence="2">Uncharacterized protein</fullName>
    </submittedName>
</protein>
<name>K0SWE8_THAOC</name>
<feature type="transmembrane region" description="Helical" evidence="1">
    <location>
        <begin position="86"/>
        <end position="112"/>
    </location>
</feature>
<keyword evidence="1" id="KW-0812">Transmembrane</keyword>
<sequence>MMLVAPLPVDRRAFDRRQTAELSISGPGTAPHFDFGGATLVPVDFTYRGSASFGCIRTMPRLSSRWKSPGTDVGRRRDRYRGLERLLILILAGLYMLVRVNFAAVLLALAAFRTLPRLGNRRRALEGRRTAVGSISGLERLGISFKRDYAVLEVLLGFESILQRLCEAVSNLAADWRVGNGSAFICFRWV</sequence>
<dbReference type="Proteomes" id="UP000266841">
    <property type="component" value="Unassembled WGS sequence"/>
</dbReference>